<feature type="transmembrane region" description="Helical" evidence="1">
    <location>
        <begin position="6"/>
        <end position="24"/>
    </location>
</feature>
<evidence type="ECO:0000256" key="1">
    <source>
        <dbReference type="SAM" id="Phobius"/>
    </source>
</evidence>
<dbReference type="EMBL" id="KZ613464">
    <property type="protein sequence ID" value="PMD28605.1"/>
    <property type="molecule type" value="Genomic_DNA"/>
</dbReference>
<dbReference type="Proteomes" id="UP000235672">
    <property type="component" value="Unassembled WGS sequence"/>
</dbReference>
<feature type="transmembrane region" description="Helical" evidence="1">
    <location>
        <begin position="203"/>
        <end position="225"/>
    </location>
</feature>
<name>A0A2J6QQR8_9HELO</name>
<feature type="transmembrane region" description="Helical" evidence="1">
    <location>
        <begin position="67"/>
        <end position="85"/>
    </location>
</feature>
<keyword evidence="1" id="KW-0812">Transmembrane</keyword>
<feature type="non-terminal residue" evidence="2">
    <location>
        <position position="1"/>
    </location>
</feature>
<keyword evidence="3" id="KW-1185">Reference proteome</keyword>
<dbReference type="OrthoDB" id="3021074at2759"/>
<protein>
    <submittedName>
        <fullName evidence="2">Uncharacterized protein</fullName>
    </submittedName>
</protein>
<dbReference type="AlphaFoldDB" id="A0A2J6QQR8"/>
<keyword evidence="1" id="KW-1133">Transmembrane helix</keyword>
<evidence type="ECO:0000313" key="3">
    <source>
        <dbReference type="Proteomes" id="UP000235672"/>
    </source>
</evidence>
<organism evidence="2 3">
    <name type="scientific">Hyaloscypha hepaticicola</name>
    <dbReference type="NCBI Taxonomy" id="2082293"/>
    <lineage>
        <taxon>Eukaryota</taxon>
        <taxon>Fungi</taxon>
        <taxon>Dikarya</taxon>
        <taxon>Ascomycota</taxon>
        <taxon>Pezizomycotina</taxon>
        <taxon>Leotiomycetes</taxon>
        <taxon>Helotiales</taxon>
        <taxon>Hyaloscyphaceae</taxon>
        <taxon>Hyaloscypha</taxon>
    </lineage>
</organism>
<accession>A0A2J6QQR8</accession>
<feature type="transmembrane region" description="Helical" evidence="1">
    <location>
        <begin position="33"/>
        <end position="55"/>
    </location>
</feature>
<evidence type="ECO:0000313" key="2">
    <source>
        <dbReference type="EMBL" id="PMD28605.1"/>
    </source>
</evidence>
<keyword evidence="1" id="KW-0472">Membrane</keyword>
<sequence length="267" mass="29565">PVSSQYGPGSRLMYYILVVACVFARKQEWLRKVCLIATLVFPAIAAVHSIALAVLHDDGVVDMDVFGAFQLCAIGILAAPVTVRLSQSYFTNLTRNIISLWTILILTGKFSPLFPLEILLMLNYQTGLVSLTIEFYRTTSLTPDCPFTMHELDNEITPTAGESQSHQLHHVLGSLTGRNSSSPLRQGSANNIYVIAAPTRLTFGTATLLAASCCIPAVLSLVSMWNEILKLTFKRLFSMEEERKWKYEPLSAHDPLCRSTCRHDGKA</sequence>
<gene>
    <name evidence="2" type="ORF">NA56DRAFT_559523</name>
</gene>
<proteinExistence type="predicted"/>
<feature type="transmembrane region" description="Helical" evidence="1">
    <location>
        <begin position="97"/>
        <end position="122"/>
    </location>
</feature>
<dbReference type="STRING" id="1745343.A0A2J6QQR8"/>
<reference evidence="2 3" key="1">
    <citation type="submission" date="2016-05" db="EMBL/GenBank/DDBJ databases">
        <title>A degradative enzymes factory behind the ericoid mycorrhizal symbiosis.</title>
        <authorList>
            <consortium name="DOE Joint Genome Institute"/>
            <person name="Martino E."/>
            <person name="Morin E."/>
            <person name="Grelet G."/>
            <person name="Kuo A."/>
            <person name="Kohler A."/>
            <person name="Daghino S."/>
            <person name="Barry K."/>
            <person name="Choi C."/>
            <person name="Cichocki N."/>
            <person name="Clum A."/>
            <person name="Copeland A."/>
            <person name="Hainaut M."/>
            <person name="Haridas S."/>
            <person name="Labutti K."/>
            <person name="Lindquist E."/>
            <person name="Lipzen A."/>
            <person name="Khouja H.-R."/>
            <person name="Murat C."/>
            <person name="Ohm R."/>
            <person name="Olson A."/>
            <person name="Spatafora J."/>
            <person name="Veneault-Fourrey C."/>
            <person name="Henrissat B."/>
            <person name="Grigoriev I."/>
            <person name="Martin F."/>
            <person name="Perotto S."/>
        </authorList>
    </citation>
    <scope>NUCLEOTIDE SEQUENCE [LARGE SCALE GENOMIC DNA]</scope>
    <source>
        <strain evidence="2 3">UAMH 7357</strain>
    </source>
</reference>